<dbReference type="AlphaFoldDB" id="E7QRY6"/>
<proteinExistence type="predicted"/>
<accession>E7QRY6</accession>
<name>E7QRY6_HALPU</name>
<evidence type="ECO:0000313" key="2">
    <source>
        <dbReference type="Proteomes" id="UP000003751"/>
    </source>
</evidence>
<dbReference type="RefSeq" id="WP_007978608.1">
    <property type="nucleotide sequence ID" value="NZ_AEMG01000006.1"/>
</dbReference>
<comment type="caution">
    <text evidence="1">The sequence shown here is derived from an EMBL/GenBank/DDBJ whole genome shotgun (WGS) entry which is preliminary data.</text>
</comment>
<dbReference type="EMBL" id="AEMG01000006">
    <property type="protein sequence ID" value="EFW92755.1"/>
    <property type="molecule type" value="Genomic_DNA"/>
</dbReference>
<dbReference type="Proteomes" id="UP000003751">
    <property type="component" value="Unassembled WGS sequence"/>
</dbReference>
<dbReference type="PATRIC" id="fig|797209.4.peg.1553"/>
<gene>
    <name evidence="1" type="ORF">ZOD2009_07794</name>
</gene>
<evidence type="ECO:0000313" key="1">
    <source>
        <dbReference type="EMBL" id="EFW92755.1"/>
    </source>
</evidence>
<sequence length="41" mass="4652">MSETATESKELVTFLREHVGTSFEAFAVQNTFLGRCLDVMR</sequence>
<protein>
    <submittedName>
        <fullName evidence="1">Uncharacterized protein</fullName>
    </submittedName>
</protein>
<reference evidence="1 2" key="1">
    <citation type="journal article" date="2014" name="ISME J.">
        <title>Trehalose/2-sulfotrehalose biosynthesis and glycine-betaine uptake are widely spread mechanisms for osmoadaptation in the Halobacteriales.</title>
        <authorList>
            <person name="Youssef N.H."/>
            <person name="Savage-Ashlock K.N."/>
            <person name="McCully A.L."/>
            <person name="Luedtke B."/>
            <person name="Shaw E.I."/>
            <person name="Hoff W.D."/>
            <person name="Elshahed M.S."/>
        </authorList>
    </citation>
    <scope>NUCLEOTIDE SEQUENCE [LARGE SCALE GENOMIC DNA]</scope>
    <source>
        <strain evidence="1 2">DX253</strain>
    </source>
</reference>
<organism evidence="1 2">
    <name type="scientific">Haladaptatus paucihalophilus DX253</name>
    <dbReference type="NCBI Taxonomy" id="797209"/>
    <lineage>
        <taxon>Archaea</taxon>
        <taxon>Methanobacteriati</taxon>
        <taxon>Methanobacteriota</taxon>
        <taxon>Stenosarchaea group</taxon>
        <taxon>Halobacteria</taxon>
        <taxon>Halobacteriales</taxon>
        <taxon>Haladaptataceae</taxon>
        <taxon>Haladaptatus</taxon>
    </lineage>
</organism>